<dbReference type="PRINTS" id="PR00111">
    <property type="entry name" value="ABHYDROLASE"/>
</dbReference>
<comment type="similarity">
    <text evidence="1">Belongs to the peptidase S33 family.</text>
</comment>
<dbReference type="SUPFAM" id="SSF53474">
    <property type="entry name" value="alpha/beta-Hydrolases"/>
    <property type="match status" value="1"/>
</dbReference>
<dbReference type="Proteomes" id="UP000199532">
    <property type="component" value="Unassembled WGS sequence"/>
</dbReference>
<keyword evidence="2" id="KW-0378">Hydrolase</keyword>
<dbReference type="InterPro" id="IPR000073">
    <property type="entry name" value="AB_hydrolase_1"/>
</dbReference>
<evidence type="ECO:0000256" key="2">
    <source>
        <dbReference type="ARBA" id="ARBA00022801"/>
    </source>
</evidence>
<dbReference type="InterPro" id="IPR050266">
    <property type="entry name" value="AB_hydrolase_sf"/>
</dbReference>
<dbReference type="PRINTS" id="PR00793">
    <property type="entry name" value="PROAMNOPTASE"/>
</dbReference>
<protein>
    <submittedName>
        <fullName evidence="4">Proline iminopeptidase</fullName>
    </submittedName>
</protein>
<dbReference type="GO" id="GO:0008233">
    <property type="term" value="F:peptidase activity"/>
    <property type="evidence" value="ECO:0007669"/>
    <property type="project" value="InterPro"/>
</dbReference>
<name>A0A1H6ULM7_9BACT</name>
<reference evidence="4 5" key="1">
    <citation type="submission" date="2016-10" db="EMBL/GenBank/DDBJ databases">
        <authorList>
            <person name="de Groot N.N."/>
        </authorList>
    </citation>
    <scope>NUCLEOTIDE SEQUENCE [LARGE SCALE GENOMIC DNA]</scope>
    <source>
        <strain evidence="4 5">DSM 19938</strain>
    </source>
</reference>
<gene>
    <name evidence="4" type="ORF">SAMN04487995_2580</name>
</gene>
<accession>A0A1H6ULM7</accession>
<dbReference type="GO" id="GO:0006508">
    <property type="term" value="P:proteolysis"/>
    <property type="evidence" value="ECO:0007669"/>
    <property type="project" value="InterPro"/>
</dbReference>
<organism evidence="4 5">
    <name type="scientific">Dyadobacter koreensis</name>
    <dbReference type="NCBI Taxonomy" id="408657"/>
    <lineage>
        <taxon>Bacteria</taxon>
        <taxon>Pseudomonadati</taxon>
        <taxon>Bacteroidota</taxon>
        <taxon>Cytophagia</taxon>
        <taxon>Cytophagales</taxon>
        <taxon>Spirosomataceae</taxon>
        <taxon>Dyadobacter</taxon>
    </lineage>
</organism>
<dbReference type="STRING" id="408657.SAMN04487995_2580"/>
<keyword evidence="5" id="KW-1185">Reference proteome</keyword>
<dbReference type="InterPro" id="IPR029058">
    <property type="entry name" value="AB_hydrolase_fold"/>
</dbReference>
<dbReference type="EMBL" id="FNXY01000004">
    <property type="protein sequence ID" value="SEI92586.1"/>
    <property type="molecule type" value="Genomic_DNA"/>
</dbReference>
<dbReference type="AlphaFoldDB" id="A0A1H6ULM7"/>
<dbReference type="PANTHER" id="PTHR43798:SF33">
    <property type="entry name" value="HYDROLASE, PUTATIVE (AFU_ORTHOLOGUE AFUA_2G14860)-RELATED"/>
    <property type="match status" value="1"/>
</dbReference>
<dbReference type="RefSeq" id="WP_090335586.1">
    <property type="nucleotide sequence ID" value="NZ_FNXY01000004.1"/>
</dbReference>
<proteinExistence type="inferred from homology"/>
<evidence type="ECO:0000256" key="1">
    <source>
        <dbReference type="ARBA" id="ARBA00010088"/>
    </source>
</evidence>
<evidence type="ECO:0000259" key="3">
    <source>
        <dbReference type="Pfam" id="PF00561"/>
    </source>
</evidence>
<dbReference type="OrthoDB" id="9796770at2"/>
<dbReference type="Gene3D" id="3.40.50.1820">
    <property type="entry name" value="alpha/beta hydrolase"/>
    <property type="match status" value="1"/>
</dbReference>
<feature type="domain" description="AB hydrolase-1" evidence="3">
    <location>
        <begin position="34"/>
        <end position="293"/>
    </location>
</feature>
<dbReference type="Pfam" id="PF00561">
    <property type="entry name" value="Abhydrolase_1"/>
    <property type="match status" value="1"/>
</dbReference>
<evidence type="ECO:0000313" key="5">
    <source>
        <dbReference type="Proteomes" id="UP000199532"/>
    </source>
</evidence>
<dbReference type="GO" id="GO:0016020">
    <property type="term" value="C:membrane"/>
    <property type="evidence" value="ECO:0007669"/>
    <property type="project" value="TreeGrafter"/>
</dbReference>
<sequence length="308" mass="35080">MRKKLIIAYILLLLNNLCYAGKIYSKAFGNKHDKPVIFLHGGPGNSSVYFEATTAQKLADQGFYVIIYDRRGDGRSVDKNAKMNFQEAIQDLADIYKIYDLKKANLIAFSFGGLVTAQFAQKFPEKVKSVTLVSALINQQQSYDNILANVLAIYKKQNDSIRVKQIAEIENMDKNSLEYRTACFKHASENGFFKLASPNALARQIYATYDTNPLIQNYIKNENAVPTFWKNEKLKNIDIQPIIKDLKKAGIKIFGLYGKQDGLYSQKQIWDLERIAGKGHIKYLENCAHTLFIDQQAEFLSSCKSWID</sequence>
<dbReference type="PANTHER" id="PTHR43798">
    <property type="entry name" value="MONOACYLGLYCEROL LIPASE"/>
    <property type="match status" value="1"/>
</dbReference>
<evidence type="ECO:0000313" key="4">
    <source>
        <dbReference type="EMBL" id="SEI92586.1"/>
    </source>
</evidence>
<dbReference type="InterPro" id="IPR002410">
    <property type="entry name" value="Peptidase_S33"/>
</dbReference>